<accession>A0A1C7M2A2</accession>
<evidence type="ECO:0000313" key="4">
    <source>
        <dbReference type="Proteomes" id="UP000092993"/>
    </source>
</evidence>
<sequence length="504" mass="54999">MPITSDLDSDSDYLGTPVDPPHQYLSYVAHNSASHGFMHSSPEGVFIHNADGATPAYNPNAHNPYEARYDGVAQEKFTPVNDAYHLEIEEGLDSAPVYHPVSENWGRSNCFLTHPNADPPVAQWNARNAASSYAREAYTEQTLYGLPPPDHSMYEADLPPYPPSNLPLLEYPCNGQGCCDPDCGHDGIDHVSMHAHSPSTSGDTFHNDVECTTHGITSTSDTGLQGSGRSYPQYSATAAVCSAPVSRTPHKSREYALSGALTYSSDVAYSGGIHCYHEQDYSMNEAAYAGPNQQPQCYPLSDDAAYDRPRSGGYFQGASEYSSAGMQGQYPERSLRRQLTVRMHQPPSCPYVYPRFDEPQTGSGHPSPSSYSPPPFIHAPRPQLVANVNTLHDCTTSVADDSPSMRVPAYPVLSIPHATPGPLQPPLPTLVEDTPKKPLTLACFFCRKRKIACQSPPPGSIDRTCNQCARRNLKCEYPVVSRRGIRPRNYDANDEAGLHSTPAP</sequence>
<dbReference type="GO" id="GO:0008270">
    <property type="term" value="F:zinc ion binding"/>
    <property type="evidence" value="ECO:0007669"/>
    <property type="project" value="InterPro"/>
</dbReference>
<reference evidence="3 4" key="1">
    <citation type="submission" date="2016-03" db="EMBL/GenBank/DDBJ databases">
        <title>Whole genome sequencing of Grifola frondosa 9006-11.</title>
        <authorList>
            <person name="Min B."/>
            <person name="Park H."/>
            <person name="Kim J.-G."/>
            <person name="Cho H."/>
            <person name="Oh Y.-L."/>
            <person name="Kong W.-S."/>
            <person name="Choi I.-G."/>
        </authorList>
    </citation>
    <scope>NUCLEOTIDE SEQUENCE [LARGE SCALE GENOMIC DNA]</scope>
    <source>
        <strain evidence="3 4">9006-11</strain>
    </source>
</reference>
<organism evidence="3 4">
    <name type="scientific">Grifola frondosa</name>
    <name type="common">Maitake</name>
    <name type="synonym">Polyporus frondosus</name>
    <dbReference type="NCBI Taxonomy" id="5627"/>
    <lineage>
        <taxon>Eukaryota</taxon>
        <taxon>Fungi</taxon>
        <taxon>Dikarya</taxon>
        <taxon>Basidiomycota</taxon>
        <taxon>Agaricomycotina</taxon>
        <taxon>Agaricomycetes</taxon>
        <taxon>Polyporales</taxon>
        <taxon>Grifolaceae</taxon>
        <taxon>Grifola</taxon>
    </lineage>
</organism>
<dbReference type="Proteomes" id="UP000092993">
    <property type="component" value="Unassembled WGS sequence"/>
</dbReference>
<gene>
    <name evidence="3" type="ORF">A0H81_09404</name>
</gene>
<evidence type="ECO:0000256" key="1">
    <source>
        <dbReference type="SAM" id="MobiDB-lite"/>
    </source>
</evidence>
<dbReference type="InterPro" id="IPR036864">
    <property type="entry name" value="Zn2-C6_fun-type_DNA-bd_sf"/>
</dbReference>
<feature type="region of interest" description="Disordered" evidence="1">
    <location>
        <begin position="354"/>
        <end position="375"/>
    </location>
</feature>
<dbReference type="OrthoDB" id="39175at2759"/>
<dbReference type="GO" id="GO:0000981">
    <property type="term" value="F:DNA-binding transcription factor activity, RNA polymerase II-specific"/>
    <property type="evidence" value="ECO:0007669"/>
    <property type="project" value="InterPro"/>
</dbReference>
<protein>
    <recommendedName>
        <fullName evidence="2">Zn(2)-C6 fungal-type domain-containing protein</fullName>
    </recommendedName>
</protein>
<dbReference type="Pfam" id="PF00172">
    <property type="entry name" value="Zn_clus"/>
    <property type="match status" value="1"/>
</dbReference>
<dbReference type="STRING" id="5627.A0A1C7M2A2"/>
<dbReference type="Gene3D" id="4.10.240.10">
    <property type="entry name" value="Zn(2)-C6 fungal-type DNA-binding domain"/>
    <property type="match status" value="1"/>
</dbReference>
<dbReference type="PROSITE" id="PS50048">
    <property type="entry name" value="ZN2_CY6_FUNGAL_2"/>
    <property type="match status" value="1"/>
</dbReference>
<dbReference type="PROSITE" id="PS00463">
    <property type="entry name" value="ZN2_CY6_FUNGAL_1"/>
    <property type="match status" value="1"/>
</dbReference>
<keyword evidence="4" id="KW-1185">Reference proteome</keyword>
<name>A0A1C7M2A2_GRIFR</name>
<evidence type="ECO:0000313" key="3">
    <source>
        <dbReference type="EMBL" id="OBZ71061.1"/>
    </source>
</evidence>
<evidence type="ECO:0000259" key="2">
    <source>
        <dbReference type="PROSITE" id="PS50048"/>
    </source>
</evidence>
<dbReference type="SUPFAM" id="SSF57701">
    <property type="entry name" value="Zn2/Cys6 DNA-binding domain"/>
    <property type="match status" value="1"/>
</dbReference>
<comment type="caution">
    <text evidence="3">The sequence shown here is derived from an EMBL/GenBank/DDBJ whole genome shotgun (WGS) entry which is preliminary data.</text>
</comment>
<dbReference type="CDD" id="cd00067">
    <property type="entry name" value="GAL4"/>
    <property type="match status" value="1"/>
</dbReference>
<dbReference type="SMART" id="SM00066">
    <property type="entry name" value="GAL4"/>
    <property type="match status" value="1"/>
</dbReference>
<dbReference type="InterPro" id="IPR001138">
    <property type="entry name" value="Zn2Cys6_DnaBD"/>
</dbReference>
<dbReference type="EMBL" id="LUGG01000013">
    <property type="protein sequence ID" value="OBZ71061.1"/>
    <property type="molecule type" value="Genomic_DNA"/>
</dbReference>
<dbReference type="AlphaFoldDB" id="A0A1C7M2A2"/>
<feature type="domain" description="Zn(2)-C6 fungal-type" evidence="2">
    <location>
        <begin position="442"/>
        <end position="477"/>
    </location>
</feature>
<proteinExistence type="predicted"/>